<protein>
    <submittedName>
        <fullName evidence="2">Uncharacterized protein</fullName>
    </submittedName>
</protein>
<feature type="region of interest" description="Disordered" evidence="1">
    <location>
        <begin position="962"/>
        <end position="1019"/>
    </location>
</feature>
<evidence type="ECO:0000313" key="2">
    <source>
        <dbReference type="EMBL" id="KAJ9150226.1"/>
    </source>
</evidence>
<evidence type="ECO:0000256" key="1">
    <source>
        <dbReference type="SAM" id="MobiDB-lite"/>
    </source>
</evidence>
<name>A0AA38VT99_9PEZI</name>
<dbReference type="Proteomes" id="UP001174694">
    <property type="component" value="Unassembled WGS sequence"/>
</dbReference>
<evidence type="ECO:0000313" key="3">
    <source>
        <dbReference type="Proteomes" id="UP001174694"/>
    </source>
</evidence>
<feature type="region of interest" description="Disordered" evidence="1">
    <location>
        <begin position="1"/>
        <end position="77"/>
    </location>
</feature>
<feature type="region of interest" description="Disordered" evidence="1">
    <location>
        <begin position="1337"/>
        <end position="1368"/>
    </location>
</feature>
<reference evidence="2" key="1">
    <citation type="submission" date="2022-07" db="EMBL/GenBank/DDBJ databases">
        <title>Fungi with potential for degradation of polypropylene.</title>
        <authorList>
            <person name="Gostincar C."/>
        </authorList>
    </citation>
    <scope>NUCLEOTIDE SEQUENCE</scope>
    <source>
        <strain evidence="2">EXF-13308</strain>
    </source>
</reference>
<feature type="compositionally biased region" description="Basic and acidic residues" evidence="1">
    <location>
        <begin position="42"/>
        <end position="52"/>
    </location>
</feature>
<feature type="compositionally biased region" description="Acidic residues" evidence="1">
    <location>
        <begin position="198"/>
        <end position="213"/>
    </location>
</feature>
<feature type="region of interest" description="Disordered" evidence="1">
    <location>
        <begin position="191"/>
        <end position="217"/>
    </location>
</feature>
<feature type="region of interest" description="Disordered" evidence="1">
    <location>
        <begin position="1421"/>
        <end position="1638"/>
    </location>
</feature>
<comment type="caution">
    <text evidence="2">The sequence shown here is derived from an EMBL/GenBank/DDBJ whole genome shotgun (WGS) entry which is preliminary data.</text>
</comment>
<accession>A0AA38VT99</accession>
<feature type="region of interest" description="Disordered" evidence="1">
    <location>
        <begin position="282"/>
        <end position="318"/>
    </location>
</feature>
<feature type="compositionally biased region" description="Basic residues" evidence="1">
    <location>
        <begin position="1629"/>
        <end position="1638"/>
    </location>
</feature>
<dbReference type="EMBL" id="JANBVO010000008">
    <property type="protein sequence ID" value="KAJ9150226.1"/>
    <property type="molecule type" value="Genomic_DNA"/>
</dbReference>
<feature type="compositionally biased region" description="Basic and acidic residues" evidence="1">
    <location>
        <begin position="1534"/>
        <end position="1576"/>
    </location>
</feature>
<feature type="compositionally biased region" description="Acidic residues" evidence="1">
    <location>
        <begin position="1429"/>
        <end position="1447"/>
    </location>
</feature>
<feature type="region of interest" description="Disordered" evidence="1">
    <location>
        <begin position="922"/>
        <end position="944"/>
    </location>
</feature>
<gene>
    <name evidence="2" type="ORF">NKR23_g3719</name>
</gene>
<feature type="compositionally biased region" description="Basic and acidic residues" evidence="1">
    <location>
        <begin position="61"/>
        <end position="70"/>
    </location>
</feature>
<proteinExistence type="predicted"/>
<keyword evidence="3" id="KW-1185">Reference proteome</keyword>
<organism evidence="2 3">
    <name type="scientific">Pleurostoma richardsiae</name>
    <dbReference type="NCBI Taxonomy" id="41990"/>
    <lineage>
        <taxon>Eukaryota</taxon>
        <taxon>Fungi</taxon>
        <taxon>Dikarya</taxon>
        <taxon>Ascomycota</taxon>
        <taxon>Pezizomycotina</taxon>
        <taxon>Sordariomycetes</taxon>
        <taxon>Sordariomycetidae</taxon>
        <taxon>Calosphaeriales</taxon>
        <taxon>Pleurostomataceae</taxon>
        <taxon>Pleurostoma</taxon>
    </lineage>
</organism>
<feature type="compositionally biased region" description="Polar residues" evidence="1">
    <location>
        <begin position="1498"/>
        <end position="1512"/>
    </location>
</feature>
<feature type="compositionally biased region" description="Polar residues" evidence="1">
    <location>
        <begin position="1475"/>
        <end position="1487"/>
    </location>
</feature>
<feature type="region of interest" description="Disordered" evidence="1">
    <location>
        <begin position="826"/>
        <end position="856"/>
    </location>
</feature>
<sequence>MLKALGFSRARQPDNAAPPAESTAREEHQPTPAPDPQSSDRAPPEETKDSRPKPTPLELSVRTDAKKRQDAASGRWKQGATITGVSAAFLEREVFFRRLLSDPRWTVDAILAEHFTAHERRLLVPADPRREPLLHRVQADGRRRYGVLVLKSRRFAGKRADLAFKLAALWFGLPVAPMAFGVEDGARRRRAHERDGAEESDEWDSGSEGEFTPEEPLRFLNKHDKRSWGKDGLRQEAPSPVLELYYTPDKTLMAKTPKRLKGLKPKDPVFFQGLDSSSSCLRGGGTFDSDSDADTDSGSGYDSDEPMPDVPDPASSTTSLVLRGGMAEEKAHPPPIMMYGLQGRVQVDASSRDAFAGAIDALLGLREREGVEVYIKSFNVKAGQVVRSASLTLSAGRGNTRPEIEFWIDVYGDSRRRGVELALFVVLERHRALLDAQGARPRLTPEPAADLVEFTLDSKATNAAYLRMPPTDLATLAVSSEEYQAWFRTIVRILAFEPLINENLEDAPIRAFFGLLPNRATAASYGGEHWPRRLWDDVTQESAPSRLSAVRRMQLWSTPVEELGKADNNVFQILGYSKSPHDKHGVSAMRTDPEDVLALVQEYLPFIDYDAASYVEIKTGKAGSERVHRIPLSPDSAGQRDTMFKAIRRDHQAYKVITARLVWDAYQVYPPRTIDDVPKKPAFTITAKTSWAEFLRQAKSTVLNGFKEHKPGETIIRIEQRPAVALLEQVLKSDKSELSAKAAKGNMARMLGDPVTTDFDGQGDEARWKAFLQTVSQRRVRIEVLKASAKEKSDNIWGYYDAYATNEKPLQAPAPKTTPATTVAAAAAAPKPVPAAPTGHDKPQGQTGDKSATPAKAATLANVRKPDPYDQILRLEMKAWQAHFEGKSSWYPGLPLPEKPDPETEAIITDIEAWKAYAAGKASSHPNVAPGSVEELPSVSGRDPMADREALRKQLEALKASAAAKATAQQRDFPAKPVTSKRSAGDKPGPLPSIPAGKPGWLFTQPPGSGRYLTENERNQRRREYSFAYPLSLHTEGQHEHVPINAPPLDHLQRVPSDSVPAVEAQLLTPSEQHRLQLRVTQFRNVALGRVVKCPHERCEVFLPVSDEKRWETHLRQKHQGQQCNFCDQTLFKHWSPQQQMAHFLVKHGDMFNGKGDAGRDMHVKVSSLGRVGRGEEKYGFCPRCGRDHSILDVKADRTQHDNQCYPGLAKAMAWCPDCGKKVEKEELNKGLFGNNPRLHKCARPLTELVLAQEHPYCTGCGLACGHFSRNYTQRHGLHCKGTSTQAHAFCPWCGIDLGKDTSTRLSHSKACALRPGGAQGQLDVEPATTAATATEATPVTEQAKVPRRREWTSSGSEGHLSPDKERERLAGIVSKYITASRLQDLKRQEEKVDRSAYDKKIASLEALNRKLRAAADPDLLGTESDVTTSDEDYGAYDEGFGSDDFVEVEKPGTSEASLPINPFTPKTGAAASARESQGRSSTGTSSNRKKRGRSEADTSYTLEDTTSSSEDGSPVNPFLPPNPFKKLKSGRAGVRDPSFRPARKGSDGDDAYKEGLVRENLDLGSERAAGKDAEKMVVGTEPQTPRTPVPVERLREVMSEPAPKVAGARASSAPVQETRGEGRVTRSSARRAARLGT</sequence>